<keyword evidence="1" id="KW-1185">Reference proteome</keyword>
<protein>
    <submittedName>
        <fullName evidence="2">GIT2</fullName>
    </submittedName>
</protein>
<accession>A0A7I5EB82</accession>
<sequence>MRQAFQDSVNYASDQNTAGEKHHAFLQDLRVDEIICAAQALLLRLDTRLDVLKTLIHDGYTTVASGVTQDVRSQGHRREHIISTSGAGTQTNSYVLPQRLHDVPSLFSHAIGNPAEADDLEFQSQTDFDLYQTVKQLDNIIASKEKFEDSTTLEDDRTVSSSSH</sequence>
<proteinExistence type="predicted"/>
<evidence type="ECO:0000313" key="1">
    <source>
        <dbReference type="Proteomes" id="UP000025227"/>
    </source>
</evidence>
<name>A0A7I5EB82_HAECO</name>
<reference evidence="2" key="1">
    <citation type="submission" date="2020-12" db="UniProtKB">
        <authorList>
            <consortium name="WormBaseParasite"/>
        </authorList>
    </citation>
    <scope>IDENTIFICATION</scope>
    <source>
        <strain evidence="2">MHco3</strain>
    </source>
</reference>
<evidence type="ECO:0000313" key="2">
    <source>
        <dbReference type="WBParaSite" id="HCON_00120700-00001"/>
    </source>
</evidence>
<organism evidence="1 2">
    <name type="scientific">Haemonchus contortus</name>
    <name type="common">Barber pole worm</name>
    <dbReference type="NCBI Taxonomy" id="6289"/>
    <lineage>
        <taxon>Eukaryota</taxon>
        <taxon>Metazoa</taxon>
        <taxon>Ecdysozoa</taxon>
        <taxon>Nematoda</taxon>
        <taxon>Chromadorea</taxon>
        <taxon>Rhabditida</taxon>
        <taxon>Rhabditina</taxon>
        <taxon>Rhabditomorpha</taxon>
        <taxon>Strongyloidea</taxon>
        <taxon>Trichostrongylidae</taxon>
        <taxon>Haemonchus</taxon>
    </lineage>
</organism>
<dbReference type="WBParaSite" id="HCON_00120700-00001">
    <property type="protein sequence ID" value="HCON_00120700-00001"/>
    <property type="gene ID" value="HCON_00120700"/>
</dbReference>
<dbReference type="Proteomes" id="UP000025227">
    <property type="component" value="Unplaced"/>
</dbReference>
<dbReference type="AlphaFoldDB" id="A0A7I5EB82"/>